<evidence type="ECO:0000256" key="4">
    <source>
        <dbReference type="ARBA" id="ARBA00022679"/>
    </source>
</evidence>
<dbReference type="InterPro" id="IPR036097">
    <property type="entry name" value="HisK_dim/P_sf"/>
</dbReference>
<dbReference type="Gene3D" id="3.30.565.10">
    <property type="entry name" value="Histidine kinase-like ATPase, C-terminal domain"/>
    <property type="match status" value="1"/>
</dbReference>
<dbReference type="EC" id="2.7.13.3" evidence="2"/>
<dbReference type="KEGG" id="mgod:E7746_00705"/>
<keyword evidence="4" id="KW-0808">Transferase</keyword>
<dbReference type="CDD" id="cd00082">
    <property type="entry name" value="HisKA"/>
    <property type="match status" value="1"/>
</dbReference>
<dbReference type="SMART" id="SM00387">
    <property type="entry name" value="HATPase_c"/>
    <property type="match status" value="1"/>
</dbReference>
<dbReference type="InterPro" id="IPR050351">
    <property type="entry name" value="BphY/WalK/GraS-like"/>
</dbReference>
<dbReference type="Gene3D" id="6.10.340.10">
    <property type="match status" value="1"/>
</dbReference>
<dbReference type="Pfam" id="PF02518">
    <property type="entry name" value="HATPase_c"/>
    <property type="match status" value="1"/>
</dbReference>
<feature type="transmembrane region" description="Helical" evidence="7">
    <location>
        <begin position="13"/>
        <end position="33"/>
    </location>
</feature>
<evidence type="ECO:0000256" key="1">
    <source>
        <dbReference type="ARBA" id="ARBA00000085"/>
    </source>
</evidence>
<dbReference type="GO" id="GO:0004721">
    <property type="term" value="F:phosphoprotein phosphatase activity"/>
    <property type="evidence" value="ECO:0007669"/>
    <property type="project" value="TreeGrafter"/>
</dbReference>
<dbReference type="SMART" id="SM00388">
    <property type="entry name" value="HisKA"/>
    <property type="match status" value="1"/>
</dbReference>
<accession>A0A4P7VAQ7</accession>
<reference evidence="9 10" key="1">
    <citation type="submission" date="2019-02" db="EMBL/GenBank/DDBJ databases">
        <title>Isolation and identification of novel species under the genus Muribaculum.</title>
        <authorList>
            <person name="Miyake S."/>
            <person name="Ding Y."/>
            <person name="Low A."/>
            <person name="Soh M."/>
            <person name="Seedorf H."/>
        </authorList>
    </citation>
    <scope>NUCLEOTIDE SEQUENCE [LARGE SCALE GENOMIC DNA]</scope>
    <source>
        <strain evidence="9 10">TLL-A4</strain>
    </source>
</reference>
<evidence type="ECO:0000256" key="5">
    <source>
        <dbReference type="ARBA" id="ARBA00022777"/>
    </source>
</evidence>
<evidence type="ECO:0000313" key="9">
    <source>
        <dbReference type="EMBL" id="QCD34503.1"/>
    </source>
</evidence>
<dbReference type="AlphaFoldDB" id="A0A4P7VAQ7"/>
<sequence length="496" mass="57029">MALRKPISYQWRLFIPLVAMLWFIIIALALFQYEREKTYRTQRVNDELRLINSRIIASYDQDIDLAPFMNFIAKYYENSVLNGIRVSIYDERGELLYCVGTPIPRYTSENLPPELADATQKGAGTAFRRSDENDKDNPYYYFGARTSSDGKIYVHTAMPYTLSLAQSMSVDESLWIIIIALAAIVSVIAYFTTRYLGKNVSLLHDFANRAANDKDFNIDDDFPHDELGDISRQIISLYREKMEANERSEREHRIAIKATEEKISVTKQLTNNINHELKTPVGVIKGYLDTIADHPEMDEASRTRFIGKAQEHMERLCNMLNDLSTITRLEEGGSGVMRERVDFHELVFNVAAELKNINLTNGIKFTFDIPLDCYVVGNYNLLYGMLINLIRNADFHSHGTDCGIKIVKQNSREYVFSFYDNGNGVEEEHLPHLFDRFYRIDKGRSRKVGGTGLGLPIVKNTINVLGGYIRVQNYKPHGLEFRFSLMKWTANPNKQK</sequence>
<dbReference type="InterPro" id="IPR004358">
    <property type="entry name" value="Sig_transdc_His_kin-like_C"/>
</dbReference>
<keyword evidence="10" id="KW-1185">Reference proteome</keyword>
<keyword evidence="7" id="KW-0472">Membrane</keyword>
<keyword evidence="5 9" id="KW-0418">Kinase</keyword>
<evidence type="ECO:0000256" key="6">
    <source>
        <dbReference type="ARBA" id="ARBA00023012"/>
    </source>
</evidence>
<dbReference type="GO" id="GO:0000155">
    <property type="term" value="F:phosphorelay sensor kinase activity"/>
    <property type="evidence" value="ECO:0007669"/>
    <property type="project" value="InterPro"/>
</dbReference>
<dbReference type="PANTHER" id="PTHR45453">
    <property type="entry name" value="PHOSPHATE REGULON SENSOR PROTEIN PHOR"/>
    <property type="match status" value="1"/>
</dbReference>
<comment type="catalytic activity">
    <reaction evidence="1">
        <text>ATP + protein L-histidine = ADP + protein N-phospho-L-histidine.</text>
        <dbReference type="EC" id="2.7.13.3"/>
    </reaction>
</comment>
<dbReference type="Pfam" id="PF00512">
    <property type="entry name" value="HisKA"/>
    <property type="match status" value="1"/>
</dbReference>
<dbReference type="Proteomes" id="UP000297031">
    <property type="component" value="Chromosome"/>
</dbReference>
<dbReference type="PANTHER" id="PTHR45453:SF1">
    <property type="entry name" value="PHOSPHATE REGULON SENSOR PROTEIN PHOR"/>
    <property type="match status" value="1"/>
</dbReference>
<evidence type="ECO:0000313" key="10">
    <source>
        <dbReference type="Proteomes" id="UP000297031"/>
    </source>
</evidence>
<dbReference type="OrthoDB" id="9813151at2"/>
<dbReference type="EMBL" id="CP039393">
    <property type="protein sequence ID" value="QCD34503.1"/>
    <property type="molecule type" value="Genomic_DNA"/>
</dbReference>
<dbReference type="PROSITE" id="PS50109">
    <property type="entry name" value="HIS_KIN"/>
    <property type="match status" value="1"/>
</dbReference>
<feature type="transmembrane region" description="Helical" evidence="7">
    <location>
        <begin position="174"/>
        <end position="192"/>
    </location>
</feature>
<gene>
    <name evidence="9" type="ORF">E7746_00705</name>
</gene>
<evidence type="ECO:0000256" key="2">
    <source>
        <dbReference type="ARBA" id="ARBA00012438"/>
    </source>
</evidence>
<dbReference type="SUPFAM" id="SSF55874">
    <property type="entry name" value="ATPase domain of HSP90 chaperone/DNA topoisomerase II/histidine kinase"/>
    <property type="match status" value="1"/>
</dbReference>
<proteinExistence type="predicted"/>
<dbReference type="SUPFAM" id="SSF47384">
    <property type="entry name" value="Homodimeric domain of signal transducing histidine kinase"/>
    <property type="match status" value="1"/>
</dbReference>
<dbReference type="InterPro" id="IPR036890">
    <property type="entry name" value="HATPase_C_sf"/>
</dbReference>
<dbReference type="InterPro" id="IPR003661">
    <property type="entry name" value="HisK_dim/P_dom"/>
</dbReference>
<dbReference type="PRINTS" id="PR00344">
    <property type="entry name" value="BCTRLSENSOR"/>
</dbReference>
<dbReference type="GO" id="GO:0005886">
    <property type="term" value="C:plasma membrane"/>
    <property type="evidence" value="ECO:0007669"/>
    <property type="project" value="TreeGrafter"/>
</dbReference>
<evidence type="ECO:0000256" key="7">
    <source>
        <dbReference type="SAM" id="Phobius"/>
    </source>
</evidence>
<dbReference type="InterPro" id="IPR005467">
    <property type="entry name" value="His_kinase_dom"/>
</dbReference>
<keyword evidence="7" id="KW-1133">Transmembrane helix</keyword>
<keyword evidence="3" id="KW-0597">Phosphoprotein</keyword>
<name>A0A4P7VAQ7_9BACT</name>
<dbReference type="InterPro" id="IPR003594">
    <property type="entry name" value="HATPase_dom"/>
</dbReference>
<dbReference type="RefSeq" id="WP_136409513.1">
    <property type="nucleotide sequence ID" value="NZ_CP039393.1"/>
</dbReference>
<dbReference type="GO" id="GO:0016036">
    <property type="term" value="P:cellular response to phosphate starvation"/>
    <property type="evidence" value="ECO:0007669"/>
    <property type="project" value="TreeGrafter"/>
</dbReference>
<organism evidence="9 10">
    <name type="scientific">Muribaculum gordoncarteri</name>
    <dbReference type="NCBI Taxonomy" id="2530390"/>
    <lineage>
        <taxon>Bacteria</taxon>
        <taxon>Pseudomonadati</taxon>
        <taxon>Bacteroidota</taxon>
        <taxon>Bacteroidia</taxon>
        <taxon>Bacteroidales</taxon>
        <taxon>Muribaculaceae</taxon>
        <taxon>Muribaculum</taxon>
    </lineage>
</organism>
<keyword evidence="6" id="KW-0902">Two-component regulatory system</keyword>
<protein>
    <recommendedName>
        <fullName evidence="2">histidine kinase</fullName>
        <ecNumber evidence="2">2.7.13.3</ecNumber>
    </recommendedName>
</protein>
<keyword evidence="7" id="KW-0812">Transmembrane</keyword>
<feature type="domain" description="Histidine kinase" evidence="8">
    <location>
        <begin position="272"/>
        <end position="489"/>
    </location>
</feature>
<evidence type="ECO:0000256" key="3">
    <source>
        <dbReference type="ARBA" id="ARBA00022553"/>
    </source>
</evidence>
<evidence type="ECO:0000259" key="8">
    <source>
        <dbReference type="PROSITE" id="PS50109"/>
    </source>
</evidence>
<dbReference type="Gene3D" id="1.10.287.130">
    <property type="match status" value="1"/>
</dbReference>